<proteinExistence type="predicted"/>
<feature type="domain" description="SLH" evidence="1">
    <location>
        <begin position="214"/>
        <end position="277"/>
    </location>
</feature>
<dbReference type="InterPro" id="IPR001119">
    <property type="entry name" value="SLH_dom"/>
</dbReference>
<sequence>MFSQMKRRLGVLTAVAVMAALVPAITSSPASATTAVGTTGVALTVVGSPATYSACPTGSAAAAGFTDTTSTDVDCIAMYGITKGTTATTYSPTDSVPRWAMALYLTRALGPAGGTLGAGVSQGFTDISGKSAEIILAIDQIAELGITVGKTATTFAPDDNVTREEMAMFIERWLENVKAGPGGQSDADGLVAAATTTYVTSDCAGATACTAKYNYTDIDAGSVTVEGANAIKELYDMGIHDGVSATTFNPSSDMTRAAMATFMTAALGHTNARPAGLTIQASLYTNAGSHTPTLTVSDRDASFGAVSGTPVDVFYWTTSTTEGNAAFGATGLCDDSVATGAAITACKIDSGEPTTNTNGNVVPTAVQTDPYATIYQGSDVYYAWTAASGTTYDNDLHGSGDDYSSITVAATAAAGGMQCTMDTPANALTATAAHTVAFGVTTTITCQVKNGGAATSGNVAKALQKVKYKNVRTFTTDSSSVQSGVIMTEEIIGSSDANGQIQFTITGPTDTAGTDVVTDVVTLTDLTVADINNAGVLTSVSGFMTTDDAAELTFSLAYTDTTAAAATSSLTANSTSGLANAVTGITRTYTGTVYDQYGG</sequence>
<dbReference type="AlphaFoldDB" id="A0A381ZPG9"/>
<evidence type="ECO:0000259" key="1">
    <source>
        <dbReference type="PROSITE" id="PS51272"/>
    </source>
</evidence>
<organism evidence="2">
    <name type="scientific">marine metagenome</name>
    <dbReference type="NCBI Taxonomy" id="408172"/>
    <lineage>
        <taxon>unclassified sequences</taxon>
        <taxon>metagenomes</taxon>
        <taxon>ecological metagenomes</taxon>
    </lineage>
</organism>
<dbReference type="Pfam" id="PF00395">
    <property type="entry name" value="SLH"/>
    <property type="match status" value="2"/>
</dbReference>
<feature type="domain" description="SLH" evidence="1">
    <location>
        <begin position="121"/>
        <end position="184"/>
    </location>
</feature>
<evidence type="ECO:0000313" key="2">
    <source>
        <dbReference type="EMBL" id="SVA90627.1"/>
    </source>
</evidence>
<name>A0A381ZPG9_9ZZZZ</name>
<dbReference type="PROSITE" id="PS51272">
    <property type="entry name" value="SLH"/>
    <property type="match status" value="2"/>
</dbReference>
<dbReference type="EMBL" id="UINC01021965">
    <property type="protein sequence ID" value="SVA90627.1"/>
    <property type="molecule type" value="Genomic_DNA"/>
</dbReference>
<accession>A0A381ZPG9</accession>
<reference evidence="2" key="1">
    <citation type="submission" date="2018-05" db="EMBL/GenBank/DDBJ databases">
        <authorList>
            <person name="Lanie J.A."/>
            <person name="Ng W.-L."/>
            <person name="Kazmierczak K.M."/>
            <person name="Andrzejewski T.M."/>
            <person name="Davidsen T.M."/>
            <person name="Wayne K.J."/>
            <person name="Tettelin H."/>
            <person name="Glass J.I."/>
            <person name="Rusch D."/>
            <person name="Podicherti R."/>
            <person name="Tsui H.-C.T."/>
            <person name="Winkler M.E."/>
        </authorList>
    </citation>
    <scope>NUCLEOTIDE SEQUENCE</scope>
</reference>
<protein>
    <recommendedName>
        <fullName evidence="1">SLH domain-containing protein</fullName>
    </recommendedName>
</protein>
<feature type="non-terminal residue" evidence="2">
    <location>
        <position position="599"/>
    </location>
</feature>
<gene>
    <name evidence="2" type="ORF">METZ01_LOCUS143481</name>
</gene>